<organism evidence="1 2">
    <name type="scientific">Pisolithus tinctorius Marx 270</name>
    <dbReference type="NCBI Taxonomy" id="870435"/>
    <lineage>
        <taxon>Eukaryota</taxon>
        <taxon>Fungi</taxon>
        <taxon>Dikarya</taxon>
        <taxon>Basidiomycota</taxon>
        <taxon>Agaricomycotina</taxon>
        <taxon>Agaricomycetes</taxon>
        <taxon>Agaricomycetidae</taxon>
        <taxon>Boletales</taxon>
        <taxon>Sclerodermatineae</taxon>
        <taxon>Pisolithaceae</taxon>
        <taxon>Pisolithus</taxon>
    </lineage>
</organism>
<name>A0A0C3PLK7_PISTI</name>
<keyword evidence="2" id="KW-1185">Reference proteome</keyword>
<reference evidence="1 2" key="1">
    <citation type="submission" date="2014-04" db="EMBL/GenBank/DDBJ databases">
        <authorList>
            <consortium name="DOE Joint Genome Institute"/>
            <person name="Kuo A."/>
            <person name="Kohler A."/>
            <person name="Costa M.D."/>
            <person name="Nagy L.G."/>
            <person name="Floudas D."/>
            <person name="Copeland A."/>
            <person name="Barry K.W."/>
            <person name="Cichocki N."/>
            <person name="Veneault-Fourrey C."/>
            <person name="LaButti K."/>
            <person name="Lindquist E.A."/>
            <person name="Lipzen A."/>
            <person name="Lundell T."/>
            <person name="Morin E."/>
            <person name="Murat C."/>
            <person name="Sun H."/>
            <person name="Tunlid A."/>
            <person name="Henrissat B."/>
            <person name="Grigoriev I.V."/>
            <person name="Hibbett D.S."/>
            <person name="Martin F."/>
            <person name="Nordberg H.P."/>
            <person name="Cantor M.N."/>
            <person name="Hua S.X."/>
        </authorList>
    </citation>
    <scope>NUCLEOTIDE SEQUENCE [LARGE SCALE GENOMIC DNA]</scope>
    <source>
        <strain evidence="1 2">Marx 270</strain>
    </source>
</reference>
<evidence type="ECO:0000313" key="2">
    <source>
        <dbReference type="Proteomes" id="UP000054217"/>
    </source>
</evidence>
<evidence type="ECO:0000313" key="1">
    <source>
        <dbReference type="EMBL" id="KIO09184.1"/>
    </source>
</evidence>
<feature type="non-terminal residue" evidence="1">
    <location>
        <position position="192"/>
    </location>
</feature>
<gene>
    <name evidence="1" type="ORF">M404DRAFT_99929</name>
</gene>
<dbReference type="OrthoDB" id="2675751at2759"/>
<accession>A0A0C3PLK7</accession>
<reference evidence="2" key="2">
    <citation type="submission" date="2015-01" db="EMBL/GenBank/DDBJ databases">
        <title>Evolutionary Origins and Diversification of the Mycorrhizal Mutualists.</title>
        <authorList>
            <consortium name="DOE Joint Genome Institute"/>
            <consortium name="Mycorrhizal Genomics Consortium"/>
            <person name="Kohler A."/>
            <person name="Kuo A."/>
            <person name="Nagy L.G."/>
            <person name="Floudas D."/>
            <person name="Copeland A."/>
            <person name="Barry K.W."/>
            <person name="Cichocki N."/>
            <person name="Veneault-Fourrey C."/>
            <person name="LaButti K."/>
            <person name="Lindquist E.A."/>
            <person name="Lipzen A."/>
            <person name="Lundell T."/>
            <person name="Morin E."/>
            <person name="Murat C."/>
            <person name="Riley R."/>
            <person name="Ohm R."/>
            <person name="Sun H."/>
            <person name="Tunlid A."/>
            <person name="Henrissat B."/>
            <person name="Grigoriev I.V."/>
            <person name="Hibbett D.S."/>
            <person name="Martin F."/>
        </authorList>
    </citation>
    <scope>NUCLEOTIDE SEQUENCE [LARGE SCALE GENOMIC DNA]</scope>
    <source>
        <strain evidence="2">Marx 270</strain>
    </source>
</reference>
<dbReference type="InParanoid" id="A0A0C3PLK7"/>
<feature type="non-terminal residue" evidence="1">
    <location>
        <position position="1"/>
    </location>
</feature>
<dbReference type="HOGENOM" id="CLU_018737_1_0_1"/>
<sequence length="192" mass="21643">ASINPPQVVAIPRGPDIVVPSTWHANGSLPPSHRGGTLGAHEPPLLPPHAGYTSQHSRYSQEHQRWARWSFTSPPAETIMLKISAHYEANICEGKKDIDATISAQDLVTVALETIVPKVKTFCPTFPWWFNKFVVRDTDWVDLGAHHSPLPYFYPQCLQPAHKNPNSVVFKSKQFQLYVVVPAAQWHEYEVF</sequence>
<proteinExistence type="predicted"/>
<dbReference type="EMBL" id="KN831955">
    <property type="protein sequence ID" value="KIO09184.1"/>
    <property type="molecule type" value="Genomic_DNA"/>
</dbReference>
<protein>
    <submittedName>
        <fullName evidence="1">Uncharacterized protein</fullName>
    </submittedName>
</protein>
<dbReference type="AlphaFoldDB" id="A0A0C3PLK7"/>
<dbReference type="Proteomes" id="UP000054217">
    <property type="component" value="Unassembled WGS sequence"/>
</dbReference>